<name>A0A975B9J9_9BACT</name>
<protein>
    <submittedName>
        <fullName evidence="2">Serine/threonine phosphatase, 2C-family</fullName>
    </submittedName>
</protein>
<evidence type="ECO:0000259" key="1">
    <source>
        <dbReference type="PROSITE" id="PS51746"/>
    </source>
</evidence>
<gene>
    <name evidence="2" type="ORF">dnl_35800</name>
</gene>
<evidence type="ECO:0000313" key="3">
    <source>
        <dbReference type="Proteomes" id="UP000663720"/>
    </source>
</evidence>
<dbReference type="PANTHER" id="PTHR13832">
    <property type="entry name" value="PROTEIN PHOSPHATASE 2C"/>
    <property type="match status" value="1"/>
</dbReference>
<evidence type="ECO:0000313" key="2">
    <source>
        <dbReference type="EMBL" id="QTA81249.1"/>
    </source>
</evidence>
<dbReference type="NCBIfam" id="NF033484">
    <property type="entry name" value="Stp1_PP2C_phos"/>
    <property type="match status" value="1"/>
</dbReference>
<dbReference type="SMART" id="SM00332">
    <property type="entry name" value="PP2Cc"/>
    <property type="match status" value="1"/>
</dbReference>
<dbReference type="SMART" id="SM00331">
    <property type="entry name" value="PP2C_SIG"/>
    <property type="match status" value="1"/>
</dbReference>
<dbReference type="InterPro" id="IPR036457">
    <property type="entry name" value="PPM-type-like_dom_sf"/>
</dbReference>
<dbReference type="PANTHER" id="PTHR13832:SF860">
    <property type="entry name" value="PROTEIN PHOSPHATASE PHPP"/>
    <property type="match status" value="1"/>
</dbReference>
<dbReference type="CDD" id="cd00143">
    <property type="entry name" value="PP2Cc"/>
    <property type="match status" value="1"/>
</dbReference>
<dbReference type="GO" id="GO:0004722">
    <property type="term" value="F:protein serine/threonine phosphatase activity"/>
    <property type="evidence" value="ECO:0007669"/>
    <property type="project" value="InterPro"/>
</dbReference>
<dbReference type="Proteomes" id="UP000663720">
    <property type="component" value="Chromosome"/>
</dbReference>
<organism evidence="2 3">
    <name type="scientific">Desulfonema limicola</name>
    <dbReference type="NCBI Taxonomy" id="45656"/>
    <lineage>
        <taxon>Bacteria</taxon>
        <taxon>Pseudomonadati</taxon>
        <taxon>Thermodesulfobacteriota</taxon>
        <taxon>Desulfobacteria</taxon>
        <taxon>Desulfobacterales</taxon>
        <taxon>Desulfococcaceae</taxon>
        <taxon>Desulfonema</taxon>
    </lineage>
</organism>
<keyword evidence="3" id="KW-1185">Reference proteome</keyword>
<feature type="domain" description="PPM-type phosphatase" evidence="1">
    <location>
        <begin position="1"/>
        <end position="242"/>
    </location>
</feature>
<sequence>MSKIALAGRTDVGLKRSNNEDTFIVKPELNFCLVADGMGGAAAGELASRFFAETALETFVNNKDIGDEKKMPALVQKSFSMANKKILDHVKTAPSHQGMGCTAELMAFFDNGFVLGHIGDSRTYRFRNGELKQMTKDHSLVQNMVDKGMITQEQARTHSHRNVILRAVGIEKNISLDLIKGKTLPDDIYLLCSDGLTDMVEDTLIREVLLSNISLPQKVEGFIELAKLAGGSDNITVVLSKVI</sequence>
<dbReference type="PROSITE" id="PS51746">
    <property type="entry name" value="PPM_2"/>
    <property type="match status" value="1"/>
</dbReference>
<dbReference type="KEGG" id="dli:dnl_35800"/>
<dbReference type="AlphaFoldDB" id="A0A975B9J9"/>
<dbReference type="Pfam" id="PF13672">
    <property type="entry name" value="PP2C_2"/>
    <property type="match status" value="1"/>
</dbReference>
<dbReference type="InterPro" id="IPR001932">
    <property type="entry name" value="PPM-type_phosphatase-like_dom"/>
</dbReference>
<dbReference type="InterPro" id="IPR015655">
    <property type="entry name" value="PP2C"/>
</dbReference>
<proteinExistence type="predicted"/>
<dbReference type="SUPFAM" id="SSF81606">
    <property type="entry name" value="PP2C-like"/>
    <property type="match status" value="1"/>
</dbReference>
<dbReference type="Gene3D" id="3.60.40.10">
    <property type="entry name" value="PPM-type phosphatase domain"/>
    <property type="match status" value="1"/>
</dbReference>
<reference evidence="2" key="1">
    <citation type="journal article" date="2021" name="Microb. Physiol.">
        <title>Proteogenomic Insights into the Physiology of Marine, Sulfate-Reducing, Filamentous Desulfonema limicola and Desulfonema magnum.</title>
        <authorList>
            <person name="Schnaars V."/>
            <person name="Wohlbrand L."/>
            <person name="Scheve S."/>
            <person name="Hinrichs C."/>
            <person name="Reinhardt R."/>
            <person name="Rabus R."/>
        </authorList>
    </citation>
    <scope>NUCLEOTIDE SEQUENCE</scope>
    <source>
        <strain evidence="2">5ac10</strain>
    </source>
</reference>
<accession>A0A975B9J9</accession>
<dbReference type="EMBL" id="CP061799">
    <property type="protein sequence ID" value="QTA81249.1"/>
    <property type="molecule type" value="Genomic_DNA"/>
</dbReference>
<dbReference type="RefSeq" id="WP_207687311.1">
    <property type="nucleotide sequence ID" value="NZ_CP061799.1"/>
</dbReference>